<feature type="domain" description="Dynein heavy chain ATP-binding dynein motor region" evidence="20">
    <location>
        <begin position="3272"/>
        <end position="3492"/>
    </location>
</feature>
<dbReference type="InterPro" id="IPR043160">
    <property type="entry name" value="Dynein_C_barrel"/>
</dbReference>
<keyword evidence="7" id="KW-0243">Dynein</keyword>
<evidence type="ECO:0000313" key="24">
    <source>
        <dbReference type="EnsemblMetazoa" id="CPIJ015327-PA"/>
    </source>
</evidence>
<dbReference type="FunFam" id="1.20.920.20:FF:000001">
    <property type="entry name" value="dynein heavy chain 2, axonemal"/>
    <property type="match status" value="1"/>
</dbReference>
<evidence type="ECO:0000256" key="9">
    <source>
        <dbReference type="ARBA" id="ARBA00023069"/>
    </source>
</evidence>
<feature type="domain" description="Dynein heavy chain AAA lid" evidence="22">
    <location>
        <begin position="3884"/>
        <end position="4025"/>
    </location>
</feature>
<comment type="subcellular location">
    <subcellularLocation>
        <location evidence="1">Cytoplasm</location>
        <location evidence="1">Cytoskeleton</location>
        <location evidence="1">Cilium axoneme</location>
    </subcellularLocation>
</comment>
<dbReference type="SUPFAM" id="SSF52540">
    <property type="entry name" value="P-loop containing nucleoside triphosphate hydrolases"/>
    <property type="match status" value="1"/>
</dbReference>
<dbReference type="GO" id="GO:0008569">
    <property type="term" value="F:minus-end-directed microtubule motor activity"/>
    <property type="evidence" value="ECO:0007669"/>
    <property type="project" value="TreeGrafter"/>
</dbReference>
<dbReference type="FunFam" id="1.10.8.1220:FF:000001">
    <property type="entry name" value="Dynein axonemal heavy chain 5"/>
    <property type="match status" value="1"/>
</dbReference>
<dbReference type="GO" id="GO:0045505">
    <property type="term" value="F:dynein intermediate chain binding"/>
    <property type="evidence" value="ECO:0007669"/>
    <property type="project" value="InterPro"/>
</dbReference>
<dbReference type="Gene3D" id="1.10.472.130">
    <property type="match status" value="1"/>
</dbReference>
<dbReference type="Proteomes" id="UP000002320">
    <property type="component" value="Unassembled WGS sequence"/>
</dbReference>
<keyword evidence="12" id="KW-0966">Cell projection</keyword>
<evidence type="ECO:0000256" key="8">
    <source>
        <dbReference type="ARBA" id="ARBA00023054"/>
    </source>
</evidence>
<dbReference type="InterPro" id="IPR042219">
    <property type="entry name" value="AAA_lid_11_sf"/>
</dbReference>
<evidence type="ECO:0000256" key="11">
    <source>
        <dbReference type="ARBA" id="ARBA00023212"/>
    </source>
</evidence>
<dbReference type="Pfam" id="PF12780">
    <property type="entry name" value="AAA_8"/>
    <property type="match status" value="1"/>
</dbReference>
<dbReference type="Pfam" id="PF17852">
    <property type="entry name" value="Dynein_AAA_lid"/>
    <property type="match status" value="1"/>
</dbReference>
<dbReference type="InterPro" id="IPR042222">
    <property type="entry name" value="Dynein_2_N"/>
</dbReference>
<protein>
    <recommendedName>
        <fullName evidence="26">Dynein heavy chain tail domain-containing protein</fullName>
    </recommendedName>
</protein>
<feature type="domain" description="Dynein heavy chain coiled coil stalk" evidence="18">
    <location>
        <begin position="2954"/>
        <end position="3238"/>
    </location>
</feature>
<keyword evidence="5" id="KW-0547">Nucleotide-binding</keyword>
<dbReference type="Gene3D" id="1.20.920.30">
    <property type="match status" value="1"/>
</dbReference>
<dbReference type="Gene3D" id="1.20.1270.280">
    <property type="match status" value="1"/>
</dbReference>
<proteinExistence type="inferred from homology"/>
<dbReference type="Gene3D" id="6.10.140.1060">
    <property type="match status" value="1"/>
</dbReference>
<dbReference type="Gene3D" id="3.10.490.20">
    <property type="match status" value="1"/>
</dbReference>
<feature type="domain" description="Dynein heavy chain AAA module D4" evidence="19">
    <location>
        <begin position="2644"/>
        <end position="2698"/>
    </location>
</feature>
<sequence length="4334" mass="504181">MAETNRDQMADNASEISSFSDSSDEAKKEVEIVEEAIEETDKPVYTEEDLETLIGFIRNMIFLFDYDEDDFSEEVVEVIKLWLTDANCPLLFIFYDGDILTGSLGFPLCPFNDLMYFMREPDQLFNVIRFHDDIMFGTLQSDIEGSLLVILEQVYGPLILSTELSENVKANVLSGYNTLMTYLTELHYKLSGFTLLYVPREGNDMDVQEVVLNRSMIKRLESVVIDWTSQIRSTLSDTQHFVPDNLICPADEYSFWLYRHEVLSAIKTQFENLNVEHILQVLNLAQSLYTKPLREVLSDLKKEIEVAESNIPFLKLLVDPCFAIRTLNDEEDLCSQLIYVMHIIRFIGVDSSHLHRDECITKLFLYLSNEIVSCCVQSIDINKILMGSPCYGIEICNLKINCCESYKIIYEEVYYAWNLDYATIFNQINAFIQRLCDILEICEAMLIFGSSYKNFRFPCNNAQEYEQKCDQVMTIFTKGIESIQSSASAILDINNKYWYKTIAEFRDMLRNLDDVIENLLSNIFLVAENLEEKIDVLVALLNFFNRDSIKESYMRKIAEIWKIFHTELTSISKEVSSGINIHPTLLPTKSGQYTMLKIKFERLCRLRNLLERCRFFPTYNESEETLSLFESCEKQVKLSLKKFNDSWTKALSPDFGAWFHRNLICRSQIRPGLLECHIEREMLNIFNEAHFFKVLGAATPSIIDLEKNDTTKQTFDSVIRVVLYFNSVVSSISEKERLFFKPMIQQTERKLEPLRSKLTWEEDLNEYIDTFVMNVKELLDIIQIYKCENFKISRSMETIYNLELFKLNKSQNQQLNDMFKNISEQKKHSLSQLVGVYTDISKNIFIIYDHLGSNLRRMGESWIQYVRKIDHLLKAAVYNSSLITLKNIEKALTESHHPILSIEIVLDRKGVVYQPTLAHVEVMLKRLTTEVTTTIKIIPTLCQKFQINAGENIYDAFLNDEQYINEERKIKTAIITTIENLVAFKEKWNVFRPFWSVNRTSFIEKFKLASMTSDAFQKNIEKFDELLNQLTTQNELTTCECVHVDAQKLKYAITNHIHDWQLKYIEYLKCVSYGLIIDFNNKLNQNMQSMSIVPMEVEELKELEATFNNCFDDIPCMMLTIENIVRYFDVLDILPEALNLRKKIHEIWKQYMAYVNRIKEKIADYQTQFKLSITNEAACLKVNALEMLKMLDTEMPIDDDILPEDAFSIIESLTEKLELLKTQEQIIAAKMRLLGVEYHPLDIIVEINRKIESLKLIWEYVDEWQKTKQEILTRSYEMVLADSLNEEVLRNRWPYEDRPNLLTGDMVQYQFFKHEKDFKILCSAARKEFDIETQLTRVERSATQLRFITKQSTSGAHNIINGDDVFSTAKTNLMTINNLSVSEHRKHFQENIYYWEEALNYIVDLFEVLSVIAQKAQILTEIFNVTKFSSSMIEFNHAFIACNAQWNDMMHTIVTSNLKNDICPQGTDLLQTLDVIHNKFEDVFRMLNQTMDDKRNLCGRLYLVPDNLLIKMIAYPTNLEYLQNALDYMFENISNISIRRPDGSEKISHLEVTGVNTDANETITFVQPIIIDSLATPEHVICSIEQSVQQVLKKDLQKSLYQLKETFFKRIESGWIVNFNYQICLKSIQIDNTHLIKNAIMQCELLKKNKPMKMLRMLHNRVRLNRQFFLKLKNYIISIIFQLLNDLAKSYQNNIGKTGTSCFKQKLNAMIITEMNTRDVISKLTATNVKNGLNNFEWLSFIRSYWNNESLNCNIAHINGRFHYGFESKSSDEPLFITPYTNRMLMTISSALKYGFVPYLIGKDEKCCIQILKQLSIEMAVLFVTLSCDPQWKPDCILRCLDGMFKLQSWLCFSGIEKISSHVLARVNEKLADSSSIEKKNYVLDLKKNKILTTFQFFVTSSVKNKGMELDRTIVRNVNATVPDQEIIFQNILWLIGFPRPRKTANQLNAFILHISMYLPDLSYLWTPARIQHAITKMNDKPTAQQEALFVSSALQHSELLESKVRNIIKVLSSTNQSLIVLGDPCCGKSTLLDKALQAMAADGRHLKKYFINPETFKDDTDSEKNAIDEIIATILASTVHTRKCIIFDSVARSHWIERVGSIQQHLNGDLEKICSEKVDVKMVIETSDLSTITPKSLANFSIIHIDAHSVTWSHMFQPWFERNTIIPLDIKPDLQELADNHFEVFLKFRKSSTFIQNSDINIIKSFCTLYETIMSDWRKDESTFSAVYWKTAFKMLFFFCCVWSIGANLDTTERGKFDVLMRESINDVMVSFPLKGNIYQYFIDVSENATSWTFWNDSNLGSSIEGSFMNSIDNIPYQYIIKCMISNEKPVLLTSNDAVGKSAMLKHILLEMQVKTQATCVTSFNSNTSSNRLMKILRWNTMKISKEIVYPKDRKNLIWFLDDLHNVLSDKTDSTEFLRHFIEHRAWIDNKCPQRLQQTQIIAAMRNSYPLHTFPSSTIRLLNKFHTISYNSCSDESNATIFRNKMMAAIKAIAPNKFIDVLVPATIDFVRSLAIQLPATPIKPRYQFSLKTVDRILHSMCIFCPNICHYEKNPLLRLWIHECFRETWDLLNNVDYKLYYEIFNDTISKHFEATLHSICPGNKSPLFCDVLNQEGSYEDVKETNQLMQFAEKATNSNADSKTIVYQEAVEHAAKLLRISRIRKGHMVLVGEIGSGRHTICDLATSILNHQTVSKSSQTAMDQRETIYHQLRFTNDDSEDVVDKKVGHLFDLAATNRVICLVLADDTANLNHYFLEFLNGFVVNDSISGFLSQKVFEDVNVLAAIKNNLHFVLCLPMNTKPYRYLLNTYTSLLTSTTTNCIHSLTEMSLMEVAKLFFKMHIIFDVPVSCQETLKHRKRDSLIQSTEDRFYNASVDAAARLHTTLQHQEKLETLTSWFFEFLLTFRRYRVIPIEGKNNFYFCFQTTQNVTLLQDLLEKQQYQIETFQHELETFIENIETQTIEADEQKQEVAIQRVKIGAEEVVCKQLADIAEADLAKAMPALNSAIAALDSLNKKDMNEIKSYARPPVKVELVLNAVMILLGKEPTWAESKRQLGEQKFLDTLRSFDKNNIAEKTLKTIGGYVKNPELEPNKVGIVSKAAKSLILWVRAIENYGKVYKYVGPKIKKMEDANASLLEKQLSLKAAEQKLEELAKVLEELRKEYEHKIKRKQELEEQARQMAIKLQRAKSLVSGLSSEKVRWTKIKEQLEKEHHNLIGDTFHAAGSLVYFGSLPPMQRDNIKTQWMIDLEALEIPFNKTFNLFEFFFEPNVLQTWQNHGMTMDPLSLENATILLHTQFRVPLVIDPQGEIKQWILGIHSSTNLFMYDINDEMTIHQGGIAAQSRHSIVFYNFQEKNMPIFVKSLHNLLGIDHDKNDIKNQKRCITKAFEKFSFYLMSNENLTYSTLLKKETNMINFVLGLPGLESKLLTIVVQHENPSLEERKEILMQTIIDNNKTLFDLEENILRLLNESQMPLLENEELYSSLQVSKQTTDRVNIALDQDERTRQEIESSRENYRSCAGRSCLLFFVIDSLKQINPLYAFSLHWYFALFENSLQKCPRSQVIEERNKKIIDYHTYNVFRNVCFGLKPLDRNIFGFMLCVRLLFAEERLSLNEYNFLLHGPRKIDRTEQIENPSQTWISAEQWDNITELDKLPGFLGIAQSFEDCNDDWKYWYKSPCPETEKMPVNWERNLTKFQKNIVVRCLRLDRFEPCMTEYIDKNLGRKYTYTNRFNLSDVLSESTPQTPILLVTDLNSNPWSEVQFLAKSDIKFLNMNSDTLQDLVHCLKDCVAEEKWLYISNPLKSKSFVVKFPTVLKYIKSIDSKSDFRLWVNVTENEPVPLVFLQSCSKFAYHKPMGIQQNMSKLFEEIGEREFEKLSKNAYHTQHKKLLFSLSFLHALLNGRSKFETLGWLQNYTFELSDFYVREEHSNALLENISEIIPRQFIEKVCLEICYKSQITYYWDQRIFDSYYNEIFYKQFINVSQSTLVSYDSRFSIPRDGNFQAYKNFILKQIPMADGINVYGLNENANIQHLKSQSSYILEMLRKVPLDPQAISSFQIKPYVSMDFENVKQTIQELLTKLPVYLDYDNAVRIVGANRTPVSDALLLEIHSYNQIVRLVRKNLEQTFAILLGERCLNEEYEDFLEHFRQNRVPHAWLRYPTNKCISDWIYDLRCRVEFFRMWSETGQLSTNIVLGYFIRPVMFLDSVLQVLFASANDISVTDAEWKVTVFTTMKPIVKFAIADGFIAREIYLQNGGWDLEKQCLKEPNILQMCSPMPPTHFKPVVKKDDVNERDFACPCFYGPSRSEESFICTLYLKTGDFPKEKWANYNTALTLTN</sequence>
<dbReference type="InterPro" id="IPR042228">
    <property type="entry name" value="Dynein_linker_3"/>
</dbReference>
<dbReference type="InterPro" id="IPR035699">
    <property type="entry name" value="AAA_6"/>
</dbReference>
<accession>A0A1S4K5J8</accession>
<dbReference type="Pfam" id="PF12777">
    <property type="entry name" value="MT"/>
    <property type="match status" value="1"/>
</dbReference>
<evidence type="ECO:0000256" key="14">
    <source>
        <dbReference type="SAM" id="MobiDB-lite"/>
    </source>
</evidence>
<evidence type="ECO:0000256" key="10">
    <source>
        <dbReference type="ARBA" id="ARBA00023175"/>
    </source>
</evidence>
<dbReference type="InterPro" id="IPR013594">
    <property type="entry name" value="Dynein_heavy_tail"/>
</dbReference>
<keyword evidence="25" id="KW-1185">Reference proteome</keyword>
<dbReference type="GO" id="GO:0005524">
    <property type="term" value="F:ATP binding"/>
    <property type="evidence" value="ECO:0007669"/>
    <property type="project" value="UniProtKB-KW"/>
</dbReference>
<dbReference type="Gene3D" id="1.20.920.20">
    <property type="match status" value="1"/>
</dbReference>
<dbReference type="VEuPathDB" id="VectorBase:CPIJ015327"/>
<dbReference type="Gene3D" id="3.40.50.300">
    <property type="entry name" value="P-loop containing nucleotide triphosphate hydrolases"/>
    <property type="match status" value="6"/>
</dbReference>
<dbReference type="EnsemblMetazoa" id="CPIJ015327-RA">
    <property type="protein sequence ID" value="CPIJ015327-PA"/>
    <property type="gene ID" value="CPIJ015327"/>
</dbReference>
<dbReference type="GO" id="GO:0030286">
    <property type="term" value="C:dynein complex"/>
    <property type="evidence" value="ECO:0007669"/>
    <property type="project" value="UniProtKB-KW"/>
</dbReference>
<evidence type="ECO:0000313" key="25">
    <source>
        <dbReference type="Proteomes" id="UP000002320"/>
    </source>
</evidence>
<evidence type="ECO:0000256" key="6">
    <source>
        <dbReference type="ARBA" id="ARBA00022840"/>
    </source>
</evidence>
<keyword evidence="4" id="KW-0493">Microtubule</keyword>
<feature type="domain" description="Dynein heavy chain C-terminal" evidence="23">
    <location>
        <begin position="4064"/>
        <end position="4332"/>
    </location>
</feature>
<reference evidence="24" key="1">
    <citation type="submission" date="2020-05" db="UniProtKB">
        <authorList>
            <consortium name="EnsemblMetazoa"/>
        </authorList>
    </citation>
    <scope>IDENTIFICATION</scope>
    <source>
        <strain evidence="24">JHB</strain>
    </source>
</reference>
<dbReference type="Pfam" id="PF08385">
    <property type="entry name" value="DHC_N1"/>
    <property type="match status" value="1"/>
</dbReference>
<feature type="region of interest" description="Disordered" evidence="14">
    <location>
        <begin position="1"/>
        <end position="29"/>
    </location>
</feature>
<evidence type="ECO:0000256" key="4">
    <source>
        <dbReference type="ARBA" id="ARBA00022701"/>
    </source>
</evidence>
<evidence type="ECO:0008006" key="26">
    <source>
        <dbReference type="Google" id="ProtNLM"/>
    </source>
</evidence>
<dbReference type="VEuPathDB" id="VectorBase:CQUJHB015696"/>
<keyword evidence="8 13" id="KW-0175">Coiled coil</keyword>
<dbReference type="InterPro" id="IPR024743">
    <property type="entry name" value="Dynein_HC_stalk"/>
</dbReference>
<dbReference type="GO" id="GO:0005930">
    <property type="term" value="C:axoneme"/>
    <property type="evidence" value="ECO:0007669"/>
    <property type="project" value="UniProtKB-SubCell"/>
</dbReference>
<dbReference type="Gene3D" id="3.20.180.20">
    <property type="entry name" value="Dynein heavy chain, N-terminal domain 2"/>
    <property type="match status" value="1"/>
</dbReference>
<dbReference type="Gene3D" id="1.20.140.100">
    <property type="entry name" value="Dynein heavy chain, N-terminal domain 2"/>
    <property type="match status" value="1"/>
</dbReference>
<name>A0A1S4K5J8_CULQU</name>
<dbReference type="Gene3D" id="1.10.8.720">
    <property type="entry name" value="Region D6 of dynein motor"/>
    <property type="match status" value="1"/>
</dbReference>
<evidence type="ECO:0000256" key="2">
    <source>
        <dbReference type="ARBA" id="ARBA00008887"/>
    </source>
</evidence>
<dbReference type="Pfam" id="PF18198">
    <property type="entry name" value="AAA_lid_11"/>
    <property type="match status" value="1"/>
</dbReference>
<evidence type="ECO:0000259" key="20">
    <source>
        <dbReference type="Pfam" id="PF12781"/>
    </source>
</evidence>
<dbReference type="InterPro" id="IPR024317">
    <property type="entry name" value="Dynein_heavy_chain_D4_dom"/>
</dbReference>
<feature type="domain" description="Dynein heavy chain hydrolytic ATP-binding dynein motor region" evidence="17">
    <location>
        <begin position="1764"/>
        <end position="1951"/>
    </location>
</feature>
<keyword evidence="3" id="KW-0963">Cytoplasm</keyword>
<dbReference type="InterPro" id="IPR027417">
    <property type="entry name" value="P-loop_NTPase"/>
</dbReference>
<dbReference type="Pfam" id="PF18199">
    <property type="entry name" value="Dynein_C"/>
    <property type="match status" value="1"/>
</dbReference>
<dbReference type="GO" id="GO:0097729">
    <property type="term" value="C:9+2 motile cilium"/>
    <property type="evidence" value="ECO:0007669"/>
    <property type="project" value="TreeGrafter"/>
</dbReference>
<dbReference type="InterPro" id="IPR041228">
    <property type="entry name" value="Dynein_C"/>
</dbReference>
<evidence type="ECO:0000256" key="3">
    <source>
        <dbReference type="ARBA" id="ARBA00022490"/>
    </source>
</evidence>
<keyword evidence="6" id="KW-0067">ATP-binding</keyword>
<dbReference type="VEuPathDB" id="VectorBase:CQUJHB005150"/>
<comment type="similarity">
    <text evidence="2">Belongs to the dynein heavy chain family.</text>
</comment>
<evidence type="ECO:0000259" key="18">
    <source>
        <dbReference type="Pfam" id="PF12777"/>
    </source>
</evidence>
<keyword evidence="10" id="KW-0505">Motor protein</keyword>
<feature type="coiled-coil region" evidence="13">
    <location>
        <begin position="502"/>
        <end position="547"/>
    </location>
</feature>
<dbReference type="GO" id="GO:0051959">
    <property type="term" value="F:dynein light intermediate chain binding"/>
    <property type="evidence" value="ECO:0007669"/>
    <property type="project" value="InterPro"/>
</dbReference>
<dbReference type="InterPro" id="IPR026983">
    <property type="entry name" value="DHC"/>
</dbReference>
<dbReference type="Pfam" id="PF12774">
    <property type="entry name" value="AAA_6"/>
    <property type="match status" value="1"/>
</dbReference>
<dbReference type="Pfam" id="PF12781">
    <property type="entry name" value="AAA_9"/>
    <property type="match status" value="1"/>
</dbReference>
<keyword evidence="9" id="KW-0969">Cilium</keyword>
<dbReference type="InterPro" id="IPR041466">
    <property type="entry name" value="Dynein_AAA5_ext"/>
</dbReference>
<evidence type="ECO:0000256" key="1">
    <source>
        <dbReference type="ARBA" id="ARBA00004430"/>
    </source>
</evidence>
<feature type="domain" description="Dynein heavy chain tail" evidence="15">
    <location>
        <begin position="217"/>
        <end position="767"/>
    </location>
</feature>
<evidence type="ECO:0000259" key="23">
    <source>
        <dbReference type="Pfam" id="PF18199"/>
    </source>
</evidence>
<evidence type="ECO:0000256" key="13">
    <source>
        <dbReference type="SAM" id="Coils"/>
    </source>
</evidence>
<evidence type="ECO:0000259" key="15">
    <source>
        <dbReference type="Pfam" id="PF08385"/>
    </source>
</evidence>
<dbReference type="VEuPathDB" id="VectorBase:CQUJHB006242"/>
<dbReference type="PANTHER" id="PTHR10676:SF183">
    <property type="entry name" value="DYNEIN AXONEMAL HEAVY CHAIN 2"/>
    <property type="match status" value="1"/>
</dbReference>
<dbReference type="InterPro" id="IPR041658">
    <property type="entry name" value="AAA_lid_11"/>
</dbReference>
<feature type="coiled-coil region" evidence="13">
    <location>
        <begin position="3127"/>
        <end position="3189"/>
    </location>
</feature>
<evidence type="ECO:0000256" key="7">
    <source>
        <dbReference type="ARBA" id="ARBA00023017"/>
    </source>
</evidence>
<dbReference type="VEuPathDB" id="VectorBase:CQUJHB004437"/>
<dbReference type="InterPro" id="IPR035706">
    <property type="entry name" value="AAA_9"/>
</dbReference>
<evidence type="ECO:0000259" key="17">
    <source>
        <dbReference type="Pfam" id="PF12774"/>
    </source>
</evidence>
<keyword evidence="11" id="KW-0206">Cytoskeleton</keyword>
<dbReference type="VEuPathDB" id="VectorBase:CQUJHB011214"/>
<dbReference type="PANTHER" id="PTHR10676">
    <property type="entry name" value="DYNEIN HEAVY CHAIN FAMILY PROTEIN"/>
    <property type="match status" value="1"/>
</dbReference>
<dbReference type="Gene3D" id="1.20.58.1120">
    <property type="match status" value="1"/>
</dbReference>
<feature type="domain" description="Dynein heavy chain AAA 5 extension" evidence="21">
    <location>
        <begin position="2175"/>
        <end position="2298"/>
    </location>
</feature>
<evidence type="ECO:0000259" key="21">
    <source>
        <dbReference type="Pfam" id="PF17852"/>
    </source>
</evidence>
<organism evidence="24 25">
    <name type="scientific">Culex quinquefasciatus</name>
    <name type="common">Southern house mosquito</name>
    <name type="synonym">Culex pungens</name>
    <dbReference type="NCBI Taxonomy" id="7176"/>
    <lineage>
        <taxon>Eukaryota</taxon>
        <taxon>Metazoa</taxon>
        <taxon>Ecdysozoa</taxon>
        <taxon>Arthropoda</taxon>
        <taxon>Hexapoda</taxon>
        <taxon>Insecta</taxon>
        <taxon>Pterygota</taxon>
        <taxon>Neoptera</taxon>
        <taxon>Endopterygota</taxon>
        <taxon>Diptera</taxon>
        <taxon>Nematocera</taxon>
        <taxon>Culicoidea</taxon>
        <taxon>Culicidae</taxon>
        <taxon>Culicinae</taxon>
        <taxon>Culicini</taxon>
        <taxon>Culex</taxon>
        <taxon>Culex</taxon>
    </lineage>
</organism>
<evidence type="ECO:0000256" key="5">
    <source>
        <dbReference type="ARBA" id="ARBA00022741"/>
    </source>
</evidence>
<feature type="domain" description="Dynein heavy chain linker" evidence="16">
    <location>
        <begin position="1300"/>
        <end position="1598"/>
    </location>
</feature>
<evidence type="ECO:0000259" key="16">
    <source>
        <dbReference type="Pfam" id="PF08393"/>
    </source>
</evidence>
<dbReference type="Gene3D" id="1.10.8.1220">
    <property type="match status" value="1"/>
</dbReference>
<dbReference type="InterPro" id="IPR013602">
    <property type="entry name" value="Dynein_heavy_linker"/>
</dbReference>
<dbReference type="GO" id="GO:0005874">
    <property type="term" value="C:microtubule"/>
    <property type="evidence" value="ECO:0007669"/>
    <property type="project" value="UniProtKB-KW"/>
</dbReference>
<evidence type="ECO:0000259" key="22">
    <source>
        <dbReference type="Pfam" id="PF18198"/>
    </source>
</evidence>
<dbReference type="InParanoid" id="A0A1S4K5J8"/>
<dbReference type="Pfam" id="PF12775">
    <property type="entry name" value="AAA_7"/>
    <property type="match status" value="1"/>
</dbReference>
<dbReference type="Pfam" id="PF08393">
    <property type="entry name" value="DHC_N2"/>
    <property type="match status" value="1"/>
</dbReference>
<evidence type="ECO:0000259" key="19">
    <source>
        <dbReference type="Pfam" id="PF12780"/>
    </source>
</evidence>
<dbReference type="GO" id="GO:0060294">
    <property type="term" value="P:cilium movement involved in cell motility"/>
    <property type="evidence" value="ECO:0007669"/>
    <property type="project" value="TreeGrafter"/>
</dbReference>
<evidence type="ECO:0000256" key="12">
    <source>
        <dbReference type="ARBA" id="ARBA00023273"/>
    </source>
</evidence>
<dbReference type="OrthoDB" id="447173at2759"/>